<dbReference type="Gene3D" id="1.10.1510.10">
    <property type="entry name" value="Uncharacterised protein YqeY/AIM41 PF09424, N-terminal domain"/>
    <property type="match status" value="1"/>
</dbReference>
<dbReference type="Proteomes" id="UP000320475">
    <property type="component" value="Unassembled WGS sequence"/>
</dbReference>
<sequence length="182" mass="19954">MASLFNIGPKAFRLSRLPVSIRSVSLRHSTTSLNDVLMTRLKADLKTFMKSKSMSETNVVKSILADITYSQKSASSNATNVMSVLQKAVTKRRDAAESYKVAKEETKAQKEQSEAEWIAGRYIPKALDVESLTTEVQKVIQAVEAKSVKDVGKVMKGMADLINSGLATSKSTMDVIKLLLPK</sequence>
<gene>
    <name evidence="1" type="primary">AIM41</name>
    <name evidence="2" type="ORF">SeLEV6574_g03984</name>
</gene>
<evidence type="ECO:0000256" key="1">
    <source>
        <dbReference type="RuleBase" id="RU365099"/>
    </source>
</evidence>
<dbReference type="InterPro" id="IPR042184">
    <property type="entry name" value="YqeY/Aim41_N"/>
</dbReference>
<comment type="subcellular location">
    <subcellularLocation>
        <location evidence="1">Mitochondrion</location>
    </subcellularLocation>
</comment>
<comment type="similarity">
    <text evidence="1">Belongs to the AIM41 family.</text>
</comment>
<dbReference type="OrthoDB" id="538640at2759"/>
<dbReference type="EMBL" id="QEAM01000148">
    <property type="protein sequence ID" value="TPX45239.1"/>
    <property type="molecule type" value="Genomic_DNA"/>
</dbReference>
<dbReference type="AlphaFoldDB" id="A0A507D199"/>
<organism evidence="2 3">
    <name type="scientific">Synchytrium endobioticum</name>
    <dbReference type="NCBI Taxonomy" id="286115"/>
    <lineage>
        <taxon>Eukaryota</taxon>
        <taxon>Fungi</taxon>
        <taxon>Fungi incertae sedis</taxon>
        <taxon>Chytridiomycota</taxon>
        <taxon>Chytridiomycota incertae sedis</taxon>
        <taxon>Chytridiomycetes</taxon>
        <taxon>Synchytriales</taxon>
        <taxon>Synchytriaceae</taxon>
        <taxon>Synchytrium</taxon>
    </lineage>
</organism>
<reference evidence="2 3" key="1">
    <citation type="journal article" date="2019" name="Sci. Rep.">
        <title>Comparative genomics of chytrid fungi reveal insights into the obligate biotrophic and pathogenic lifestyle of Synchytrium endobioticum.</title>
        <authorList>
            <person name="van de Vossenberg B.T.L.H."/>
            <person name="Warris S."/>
            <person name="Nguyen H.D.T."/>
            <person name="van Gent-Pelzer M.P.E."/>
            <person name="Joly D.L."/>
            <person name="van de Geest H.C."/>
            <person name="Bonants P.J.M."/>
            <person name="Smith D.S."/>
            <person name="Levesque C.A."/>
            <person name="van der Lee T.A.J."/>
        </authorList>
    </citation>
    <scope>NUCLEOTIDE SEQUENCE [LARGE SCALE GENOMIC DNA]</scope>
    <source>
        <strain evidence="2 3">LEV6574</strain>
    </source>
</reference>
<keyword evidence="1" id="KW-0496">Mitochondrion</keyword>
<dbReference type="InterPro" id="IPR023168">
    <property type="entry name" value="GatB_Yqey_C_2"/>
</dbReference>
<dbReference type="Pfam" id="PF09424">
    <property type="entry name" value="YqeY"/>
    <property type="match status" value="1"/>
</dbReference>
<dbReference type="GO" id="GO:0005739">
    <property type="term" value="C:mitochondrion"/>
    <property type="evidence" value="ECO:0007669"/>
    <property type="project" value="UniProtKB-SubCell"/>
</dbReference>
<dbReference type="SUPFAM" id="SSF89095">
    <property type="entry name" value="GatB/YqeY motif"/>
    <property type="match status" value="1"/>
</dbReference>
<name>A0A507D199_9FUNG</name>
<dbReference type="PANTHER" id="PTHR28055:SF1">
    <property type="entry name" value="ALTERED INHERITANCE OF MITOCHONDRIA PROTEIN 41, MITOCHONDRIAL"/>
    <property type="match status" value="1"/>
</dbReference>
<protein>
    <recommendedName>
        <fullName evidence="1">Altered inheritance of mitochondria protein 41</fullName>
    </recommendedName>
</protein>
<dbReference type="GO" id="GO:0016884">
    <property type="term" value="F:carbon-nitrogen ligase activity, with glutamine as amido-N-donor"/>
    <property type="evidence" value="ECO:0007669"/>
    <property type="project" value="UniProtKB-UniRule"/>
</dbReference>
<dbReference type="InterPro" id="IPR019004">
    <property type="entry name" value="YqeY/Aim41"/>
</dbReference>
<dbReference type="Gene3D" id="1.10.10.410">
    <property type="match status" value="1"/>
</dbReference>
<dbReference type="VEuPathDB" id="FungiDB:SeMB42_g05709"/>
<proteinExistence type="inferred from homology"/>
<accession>A0A507D199</accession>
<comment type="caution">
    <text evidence="2">The sequence shown here is derived from an EMBL/GenBank/DDBJ whole genome shotgun (WGS) entry which is preliminary data.</text>
</comment>
<dbReference type="PANTHER" id="PTHR28055">
    <property type="entry name" value="ALTERED INHERITANCE OF MITOCHONDRIA PROTEIN 41, MITOCHONDRIAL"/>
    <property type="match status" value="1"/>
</dbReference>
<evidence type="ECO:0000313" key="2">
    <source>
        <dbReference type="EMBL" id="TPX45239.1"/>
    </source>
</evidence>
<evidence type="ECO:0000313" key="3">
    <source>
        <dbReference type="Proteomes" id="UP000320475"/>
    </source>
</evidence>
<dbReference type="InterPro" id="IPR003789">
    <property type="entry name" value="Asn/Gln_tRNA_amidoTrase-B-like"/>
</dbReference>